<evidence type="ECO:0000256" key="9">
    <source>
        <dbReference type="SAM" id="MobiDB-lite"/>
    </source>
</evidence>
<evidence type="ECO:0000256" key="3">
    <source>
        <dbReference type="ARBA" id="ARBA00022729"/>
    </source>
</evidence>
<evidence type="ECO:0000256" key="2">
    <source>
        <dbReference type="ARBA" id="ARBA00022670"/>
    </source>
</evidence>
<dbReference type="CDD" id="cd04059">
    <property type="entry name" value="Peptidases_S8_Protein_convertases_Kexins_Furin-like"/>
    <property type="match status" value="1"/>
</dbReference>
<feature type="active site" description="Charge relay system" evidence="7 8">
    <location>
        <position position="82"/>
    </location>
</feature>
<dbReference type="GO" id="GO:0016020">
    <property type="term" value="C:membrane"/>
    <property type="evidence" value="ECO:0007669"/>
    <property type="project" value="TreeGrafter"/>
</dbReference>
<sequence length="1135" mass="114262">MATIPTDPLFGQQWYLLNGSGGLDLNIVDVWDEYTGAGIQVALIDDGFDLGHADLAANFRTDIDFDYTAFDTVPLPGAGEHHGTSVAGIIGAAEGNGIGGVGVAWDATLVGYRNASDLMLDRALLDAAGLGDGIGNVAGTGNGSDVVNMSFGFHPLFLSDASFDRILDAMERAAADGRGGLGTILVKSAGNGRAVPGSVYREEGTTELLDTSAFTINVGAVRSDGWVTGFSTPGANLLVTAFSDDALNGSAIVTTDRTGSAGYVNGDYLASFGGTSATAPQVSGIVALMLEANPELGWRDVQQILALSARHVGSAVGGPANGGAPADGAFEQATQANGASWFWNGATSWNGGGLHFSNDYGFGLVDAKAAVRLAESWTRQSTSANRVEIAHDLLNATQVIPDGSATGASFSATLAPGVDVEHVSVEVAMSVAFLGDLEVYLTSPSGTRVQLVASTGGSASFSGRWSFGTTALLGESSGGTWTVTVVDNSRADAITVSDIVLRVFGSAASDDDAWIFTEEFSELAGDGRVVNFAGGAGHDTLNAAAVDAAAVIDLEAGTGEIDGIAISFSSIEQVFTGDGDDHVVGSGGADRFSTGRGNDTLNGRGGADILIAGSGDDAFIVDAGATPGPGALIDGGEGHDALILGVAAAGGEAVYDFTGIDFLSIEELRFAPGGGAQLRSAIFEDQEFDTQGEFSPDLLVRGDDADGATERIVIRMGVNQTLDLSGWRFADWGGQGEVVEIIGDISDETVVSTSEADVIATAGGNDSVLAGAGDDWIDPGAGRDTVDAGAGDDVVIDADGLAALSAADSLDGGAGVDTLVAIGPWDQSVIFDLGLGLHSAGGLTQQIMNFENLTLSGSAQVIGNDAANEIIVTADFASAGNRIVAGGGDDLVRTGSGDDSIDGGEGRDLLESGLGNDVILGGGSDDTIFAGAGHDRAEGGAGADTIWGESGDDTLDGGAGNDVVMGGIGSDTISGGGDDDRLDGGTGDDRITGGAGNDRIFGRFGDDELLGDEGDDWIEGGVGHDRLLGGAGRDVLSGGHGDDTLVGGAGDDLLDGGAGADIFLFASDADGNDRIGGFEDGLDRIQFSGLSGVDGFADLVVMAQGEDSLVKAGTVTVLLVGIAVDLVDVDDFIFA</sequence>
<dbReference type="AlphaFoldDB" id="A0A8J7SD74"/>
<feature type="region of interest" description="Disordered" evidence="9">
    <location>
        <begin position="967"/>
        <end position="994"/>
    </location>
</feature>
<feature type="domain" description="P/Homo B" evidence="10">
    <location>
        <begin position="382"/>
        <end position="509"/>
    </location>
</feature>
<dbReference type="PROSITE" id="PS00330">
    <property type="entry name" value="HEMOLYSIN_CALCIUM"/>
    <property type="match status" value="4"/>
</dbReference>
<comment type="similarity">
    <text evidence="1">Belongs to the peptidase S8 family. Furin subfamily.</text>
</comment>
<dbReference type="GO" id="GO:0005737">
    <property type="term" value="C:cytoplasm"/>
    <property type="evidence" value="ECO:0007669"/>
    <property type="project" value="UniProtKB-ARBA"/>
</dbReference>
<dbReference type="PROSITE" id="PS51829">
    <property type="entry name" value="P_HOMO_B"/>
    <property type="match status" value="1"/>
</dbReference>
<dbReference type="GO" id="GO:0016485">
    <property type="term" value="P:protein processing"/>
    <property type="evidence" value="ECO:0007669"/>
    <property type="project" value="TreeGrafter"/>
</dbReference>
<dbReference type="InterPro" id="IPR000209">
    <property type="entry name" value="Peptidase_S8/S53_dom"/>
</dbReference>
<keyword evidence="2 8" id="KW-0645">Protease</keyword>
<keyword evidence="3" id="KW-0732">Signal</keyword>
<dbReference type="Gene3D" id="3.40.50.200">
    <property type="entry name" value="Peptidase S8/S53 domain"/>
    <property type="match status" value="1"/>
</dbReference>
<dbReference type="InterPro" id="IPR011049">
    <property type="entry name" value="Serralysin-like_metalloprot_C"/>
</dbReference>
<dbReference type="GO" id="GO:0004252">
    <property type="term" value="F:serine-type endopeptidase activity"/>
    <property type="evidence" value="ECO:0007669"/>
    <property type="project" value="UniProtKB-UniRule"/>
</dbReference>
<feature type="active site" description="Charge relay system" evidence="7 8">
    <location>
        <position position="276"/>
    </location>
</feature>
<evidence type="ECO:0000256" key="1">
    <source>
        <dbReference type="ARBA" id="ARBA00005325"/>
    </source>
</evidence>
<dbReference type="EMBL" id="JAEHHL010000007">
    <property type="protein sequence ID" value="MBK0399887.1"/>
    <property type="molecule type" value="Genomic_DNA"/>
</dbReference>
<dbReference type="Pfam" id="PF00353">
    <property type="entry name" value="HemolysinCabind"/>
    <property type="match status" value="7"/>
</dbReference>
<dbReference type="InterPro" id="IPR022398">
    <property type="entry name" value="Peptidase_S8_His-AS"/>
</dbReference>
<dbReference type="PROSITE" id="PS51892">
    <property type="entry name" value="SUBTILASE"/>
    <property type="match status" value="1"/>
</dbReference>
<accession>A0A8J7SD74</accession>
<dbReference type="Pfam" id="PF01483">
    <property type="entry name" value="P_proprotein"/>
    <property type="match status" value="1"/>
</dbReference>
<feature type="active site" description="Charge relay system" evidence="7 8">
    <location>
        <position position="45"/>
    </location>
</feature>
<comment type="caution">
    <text evidence="11">The sequence shown here is derived from an EMBL/GenBank/DDBJ whole genome shotgun (WGS) entry which is preliminary data.</text>
</comment>
<evidence type="ECO:0000313" key="12">
    <source>
        <dbReference type="Proteomes" id="UP000655420"/>
    </source>
</evidence>
<keyword evidence="5 8" id="KW-0720">Serine protease</keyword>
<dbReference type="InterPro" id="IPR023827">
    <property type="entry name" value="Peptidase_S8_Asp-AS"/>
</dbReference>
<dbReference type="Proteomes" id="UP000655420">
    <property type="component" value="Unassembled WGS sequence"/>
</dbReference>
<name>A0A8J7SD74_9RHOB</name>
<dbReference type="InterPro" id="IPR002884">
    <property type="entry name" value="P_dom"/>
</dbReference>
<dbReference type="InterPro" id="IPR008979">
    <property type="entry name" value="Galactose-bd-like_sf"/>
</dbReference>
<dbReference type="SUPFAM" id="SSF49785">
    <property type="entry name" value="Galactose-binding domain-like"/>
    <property type="match status" value="1"/>
</dbReference>
<dbReference type="InterPro" id="IPR034182">
    <property type="entry name" value="Kexin/furin"/>
</dbReference>
<keyword evidence="12" id="KW-1185">Reference proteome</keyword>
<evidence type="ECO:0000259" key="10">
    <source>
        <dbReference type="PROSITE" id="PS51829"/>
    </source>
</evidence>
<proteinExistence type="inferred from homology"/>
<evidence type="ECO:0000256" key="6">
    <source>
        <dbReference type="ARBA" id="ARBA00022837"/>
    </source>
</evidence>
<dbReference type="GO" id="GO:0012505">
    <property type="term" value="C:endomembrane system"/>
    <property type="evidence" value="ECO:0007669"/>
    <property type="project" value="UniProtKB-ARBA"/>
</dbReference>
<dbReference type="Pfam" id="PF00082">
    <property type="entry name" value="Peptidase_S8"/>
    <property type="match status" value="1"/>
</dbReference>
<dbReference type="PANTHER" id="PTHR42884:SF14">
    <property type="entry name" value="NEUROENDOCRINE CONVERTASE 1"/>
    <property type="match status" value="1"/>
</dbReference>
<evidence type="ECO:0000256" key="7">
    <source>
        <dbReference type="PIRSR" id="PIRSR615500-1"/>
    </source>
</evidence>
<dbReference type="InterPro" id="IPR015500">
    <property type="entry name" value="Peptidase_S8_subtilisin-rel"/>
</dbReference>
<dbReference type="SUPFAM" id="SSF52743">
    <property type="entry name" value="Subtilisin-like"/>
    <property type="match status" value="1"/>
</dbReference>
<reference evidence="11" key="1">
    <citation type="submission" date="2020-12" db="EMBL/GenBank/DDBJ databases">
        <title>Bacterial taxonomy.</title>
        <authorList>
            <person name="Pan X."/>
        </authorList>
    </citation>
    <scope>NUCLEOTIDE SEQUENCE</scope>
    <source>
        <strain evidence="11">M0105</strain>
    </source>
</reference>
<evidence type="ECO:0000256" key="5">
    <source>
        <dbReference type="ARBA" id="ARBA00022825"/>
    </source>
</evidence>
<dbReference type="PROSITE" id="PS00137">
    <property type="entry name" value="SUBTILASE_HIS"/>
    <property type="match status" value="1"/>
</dbReference>
<dbReference type="InterPro" id="IPR018511">
    <property type="entry name" value="Hemolysin-typ_Ca-bd_CS"/>
</dbReference>
<dbReference type="PANTHER" id="PTHR42884">
    <property type="entry name" value="PROPROTEIN CONVERTASE SUBTILISIN/KEXIN-RELATED"/>
    <property type="match status" value="1"/>
</dbReference>
<dbReference type="PROSITE" id="PS00136">
    <property type="entry name" value="SUBTILASE_ASP"/>
    <property type="match status" value="1"/>
</dbReference>
<keyword evidence="4 8" id="KW-0378">Hydrolase</keyword>
<organism evidence="11 12">
    <name type="scientific">Thermohalobaculum xanthum</name>
    <dbReference type="NCBI Taxonomy" id="2753746"/>
    <lineage>
        <taxon>Bacteria</taxon>
        <taxon>Pseudomonadati</taxon>
        <taxon>Pseudomonadota</taxon>
        <taxon>Alphaproteobacteria</taxon>
        <taxon>Rhodobacterales</taxon>
        <taxon>Paracoccaceae</taxon>
        <taxon>Thermohalobaculum</taxon>
    </lineage>
</organism>
<gene>
    <name evidence="11" type="ORF">H0I76_11855</name>
</gene>
<evidence type="ECO:0000256" key="4">
    <source>
        <dbReference type="ARBA" id="ARBA00022801"/>
    </source>
</evidence>
<dbReference type="Gene3D" id="2.150.10.10">
    <property type="entry name" value="Serralysin-like metalloprotease, C-terminal"/>
    <property type="match status" value="4"/>
</dbReference>
<dbReference type="Gene3D" id="2.60.120.260">
    <property type="entry name" value="Galactose-binding domain-like"/>
    <property type="match status" value="1"/>
</dbReference>
<evidence type="ECO:0000256" key="8">
    <source>
        <dbReference type="PROSITE-ProRule" id="PRU01240"/>
    </source>
</evidence>
<dbReference type="InterPro" id="IPR036852">
    <property type="entry name" value="Peptidase_S8/S53_dom_sf"/>
</dbReference>
<dbReference type="PRINTS" id="PR00313">
    <property type="entry name" value="CABNDNGRPT"/>
</dbReference>
<dbReference type="PRINTS" id="PR00723">
    <property type="entry name" value="SUBTILISIN"/>
</dbReference>
<keyword evidence="6" id="KW-0106">Calcium</keyword>
<dbReference type="RefSeq" id="WP_200610100.1">
    <property type="nucleotide sequence ID" value="NZ_JAEHHL010000007.1"/>
</dbReference>
<feature type="compositionally biased region" description="Basic and acidic residues" evidence="9">
    <location>
        <begin position="978"/>
        <end position="991"/>
    </location>
</feature>
<protein>
    <submittedName>
        <fullName evidence="11">S8 family serine peptidase</fullName>
    </submittedName>
</protein>
<dbReference type="SUPFAM" id="SSF51120">
    <property type="entry name" value="beta-Roll"/>
    <property type="match status" value="4"/>
</dbReference>
<dbReference type="InterPro" id="IPR001343">
    <property type="entry name" value="Hemolysn_Ca-bd"/>
</dbReference>
<evidence type="ECO:0000313" key="11">
    <source>
        <dbReference type="EMBL" id="MBK0399887.1"/>
    </source>
</evidence>
<dbReference type="GO" id="GO:0005509">
    <property type="term" value="F:calcium ion binding"/>
    <property type="evidence" value="ECO:0007669"/>
    <property type="project" value="InterPro"/>
</dbReference>